<feature type="domain" description="Carrier" evidence="3">
    <location>
        <begin position="16"/>
        <end position="90"/>
    </location>
</feature>
<dbReference type="SMART" id="SM00823">
    <property type="entry name" value="PKS_PP"/>
    <property type="match status" value="1"/>
</dbReference>
<evidence type="ECO:0000313" key="5">
    <source>
        <dbReference type="Proteomes" id="UP000003781"/>
    </source>
</evidence>
<dbReference type="eggNOG" id="COG0236">
    <property type="taxonomic scope" value="Bacteria"/>
</dbReference>
<name>A3INX7_9CHRO</name>
<dbReference type="AlphaFoldDB" id="A3INX7"/>
<evidence type="ECO:0000313" key="4">
    <source>
        <dbReference type="EMBL" id="EAZ91779.1"/>
    </source>
</evidence>
<dbReference type="GO" id="GO:0031177">
    <property type="term" value="F:phosphopantetheine binding"/>
    <property type="evidence" value="ECO:0007669"/>
    <property type="project" value="InterPro"/>
</dbReference>
<dbReference type="EMBL" id="AAXW01000011">
    <property type="protein sequence ID" value="EAZ91779.1"/>
    <property type="molecule type" value="Genomic_DNA"/>
</dbReference>
<accession>A3INX7</accession>
<organism evidence="4 5">
    <name type="scientific">Crocosphaera chwakensis CCY0110</name>
    <dbReference type="NCBI Taxonomy" id="391612"/>
    <lineage>
        <taxon>Bacteria</taxon>
        <taxon>Bacillati</taxon>
        <taxon>Cyanobacteriota</taxon>
        <taxon>Cyanophyceae</taxon>
        <taxon>Oscillatoriophycideae</taxon>
        <taxon>Chroococcales</taxon>
        <taxon>Aphanothecaceae</taxon>
        <taxon>Crocosphaera</taxon>
        <taxon>Crocosphaera chwakensis</taxon>
    </lineage>
</organism>
<evidence type="ECO:0000259" key="3">
    <source>
        <dbReference type="PROSITE" id="PS50075"/>
    </source>
</evidence>
<dbReference type="Gene3D" id="1.10.1200.10">
    <property type="entry name" value="ACP-like"/>
    <property type="match status" value="1"/>
</dbReference>
<proteinExistence type="predicted"/>
<evidence type="ECO:0000256" key="1">
    <source>
        <dbReference type="ARBA" id="ARBA00022450"/>
    </source>
</evidence>
<dbReference type="Pfam" id="PF00550">
    <property type="entry name" value="PP-binding"/>
    <property type="match status" value="1"/>
</dbReference>
<gene>
    <name evidence="4" type="ORF">CY0110_07459</name>
</gene>
<keyword evidence="1" id="KW-0596">Phosphopantetheine</keyword>
<sequence>MFILKMSTSDSKKQAKHIQDWLIDYVSKKVKKDPQIISIKKPLSLYGLDSMAQLSMIEALEKQLTIEIDPTIAYDYPTIEELSKYLEEETKFNLI</sequence>
<reference evidence="4 5" key="1">
    <citation type="submission" date="2007-03" db="EMBL/GenBank/DDBJ databases">
        <authorList>
            <person name="Stal L."/>
            <person name="Ferriera S."/>
            <person name="Johnson J."/>
            <person name="Kravitz S."/>
            <person name="Beeson K."/>
            <person name="Sutton G."/>
            <person name="Rogers Y.-H."/>
            <person name="Friedman R."/>
            <person name="Frazier M."/>
            <person name="Venter J.C."/>
        </authorList>
    </citation>
    <scope>NUCLEOTIDE SEQUENCE [LARGE SCALE GENOMIC DNA]</scope>
    <source>
        <strain evidence="4 5">CCY0110</strain>
    </source>
</reference>
<protein>
    <submittedName>
        <fullName evidence="4">Phosphopantetheine-binding protein</fullName>
    </submittedName>
</protein>
<dbReference type="Proteomes" id="UP000003781">
    <property type="component" value="Unassembled WGS sequence"/>
</dbReference>
<dbReference type="PROSITE" id="PS50075">
    <property type="entry name" value="CARRIER"/>
    <property type="match status" value="1"/>
</dbReference>
<dbReference type="SUPFAM" id="SSF47336">
    <property type="entry name" value="ACP-like"/>
    <property type="match status" value="1"/>
</dbReference>
<evidence type="ECO:0000256" key="2">
    <source>
        <dbReference type="ARBA" id="ARBA00022553"/>
    </source>
</evidence>
<keyword evidence="5" id="KW-1185">Reference proteome</keyword>
<dbReference type="InterPro" id="IPR009081">
    <property type="entry name" value="PP-bd_ACP"/>
</dbReference>
<dbReference type="InterPro" id="IPR020806">
    <property type="entry name" value="PKS_PP-bd"/>
</dbReference>
<dbReference type="InterPro" id="IPR036736">
    <property type="entry name" value="ACP-like_sf"/>
</dbReference>
<comment type="caution">
    <text evidence="4">The sequence shown here is derived from an EMBL/GenBank/DDBJ whole genome shotgun (WGS) entry which is preliminary data.</text>
</comment>
<keyword evidence="2" id="KW-0597">Phosphoprotein</keyword>